<accession>A0A024VXX3</accession>
<gene>
    <name evidence="1" type="ORF">PFTANZ_06107</name>
</gene>
<dbReference type="EMBL" id="KI926834">
    <property type="protein sequence ID" value="ETW33173.1"/>
    <property type="molecule type" value="Genomic_DNA"/>
</dbReference>
<dbReference type="Proteomes" id="UP000030708">
    <property type="component" value="Unassembled WGS sequence"/>
</dbReference>
<reference evidence="1 2" key="1">
    <citation type="submission" date="2013-02" db="EMBL/GenBank/DDBJ databases">
        <title>The Genome Annotation of Plasmodium falciparum Tanzania (2000708).</title>
        <authorList>
            <consortium name="The Broad Institute Genome Sequencing Platform"/>
            <consortium name="The Broad Institute Genome Sequencing Center for Infectious Disease"/>
            <person name="Neafsey D."/>
            <person name="Hoffman S."/>
            <person name="Volkman S."/>
            <person name="Rosenthal P."/>
            <person name="Walker B."/>
            <person name="Young S.K."/>
            <person name="Zeng Q."/>
            <person name="Gargeya S."/>
            <person name="Fitzgerald M."/>
            <person name="Haas B."/>
            <person name="Abouelleil A."/>
            <person name="Allen A.W."/>
            <person name="Alvarado L."/>
            <person name="Arachchi H.M."/>
            <person name="Berlin A.M."/>
            <person name="Chapman S.B."/>
            <person name="Gainer-Dewar J."/>
            <person name="Goldberg J."/>
            <person name="Griggs A."/>
            <person name="Gujja S."/>
            <person name="Hansen M."/>
            <person name="Howarth C."/>
            <person name="Imamovic A."/>
            <person name="Ireland A."/>
            <person name="Larimer J."/>
            <person name="McCowan C."/>
            <person name="Murphy C."/>
            <person name="Pearson M."/>
            <person name="Poon T.W."/>
            <person name="Priest M."/>
            <person name="Roberts A."/>
            <person name="Saif S."/>
            <person name="Shea T."/>
            <person name="Sisk P."/>
            <person name="Sykes S."/>
            <person name="Wortman J."/>
            <person name="Nusbaum C."/>
            <person name="Birren B."/>
        </authorList>
    </citation>
    <scope>NUCLEOTIDE SEQUENCE [LARGE SCALE GENOMIC DNA]</scope>
    <source>
        <strain evidence="2">Tanzania (2000708)</strain>
    </source>
</reference>
<name>A0A024VXX3_PLAFA</name>
<evidence type="ECO:0000313" key="2">
    <source>
        <dbReference type="Proteomes" id="UP000030708"/>
    </source>
</evidence>
<organism evidence="1 2">
    <name type="scientific">Plasmodium falciparum Tanzania</name>
    <name type="common">2000708</name>
    <dbReference type="NCBI Taxonomy" id="1036725"/>
    <lineage>
        <taxon>Eukaryota</taxon>
        <taxon>Sar</taxon>
        <taxon>Alveolata</taxon>
        <taxon>Apicomplexa</taxon>
        <taxon>Aconoidasida</taxon>
        <taxon>Haemosporida</taxon>
        <taxon>Plasmodiidae</taxon>
        <taxon>Plasmodium</taxon>
        <taxon>Plasmodium (Laverania)</taxon>
    </lineage>
</organism>
<evidence type="ECO:0000313" key="1">
    <source>
        <dbReference type="EMBL" id="ETW33173.1"/>
    </source>
</evidence>
<dbReference type="AlphaFoldDB" id="A0A024VXX3"/>
<sequence length="78" mass="9484">MNTYNIIILIKKKTYVLKIIFFIKLLVKQYICYNKCIDTKLFAILKQITNKQKYTDAYHIIRYVLCIVRNITNIMKQF</sequence>
<protein>
    <submittedName>
        <fullName evidence="1">Uncharacterized protein</fullName>
    </submittedName>
</protein>
<proteinExistence type="predicted"/>
<reference evidence="1 2" key="2">
    <citation type="submission" date="2013-02" db="EMBL/GenBank/DDBJ databases">
        <title>The Genome Sequence of Plasmodium falciparum Tanzania (2000708).</title>
        <authorList>
            <consortium name="The Broad Institute Genome Sequencing Platform"/>
            <consortium name="The Broad Institute Genome Sequencing Center for Infectious Disease"/>
            <person name="Neafsey D."/>
            <person name="Cheeseman I."/>
            <person name="Volkman S."/>
            <person name="Adams J."/>
            <person name="Walker B."/>
            <person name="Young S.K."/>
            <person name="Zeng Q."/>
            <person name="Gargeya S."/>
            <person name="Fitzgerald M."/>
            <person name="Haas B."/>
            <person name="Abouelleil A."/>
            <person name="Alvarado L."/>
            <person name="Arachchi H.M."/>
            <person name="Berlin A.M."/>
            <person name="Chapman S.B."/>
            <person name="Dewar J."/>
            <person name="Goldberg J."/>
            <person name="Griggs A."/>
            <person name="Gujja S."/>
            <person name="Hansen M."/>
            <person name="Howarth C."/>
            <person name="Imamovic A."/>
            <person name="Larimer J."/>
            <person name="McCowan C."/>
            <person name="Murphy C."/>
            <person name="Neiman D."/>
            <person name="Pearson M."/>
            <person name="Priest M."/>
            <person name="Roberts A."/>
            <person name="Saif S."/>
            <person name="Shea T."/>
            <person name="Sisk P."/>
            <person name="Sykes S."/>
            <person name="Wortman J."/>
            <person name="Nusbaum C."/>
            <person name="Birren B."/>
        </authorList>
    </citation>
    <scope>NUCLEOTIDE SEQUENCE [LARGE SCALE GENOMIC DNA]</scope>
    <source>
        <strain evidence="2">Tanzania (2000708)</strain>
    </source>
</reference>